<evidence type="ECO:0000313" key="1">
    <source>
        <dbReference type="EMBL" id="POZ62254.1"/>
    </source>
</evidence>
<dbReference type="RefSeq" id="WP_103902329.1">
    <property type="nucleotide sequence ID" value="NZ_PQWB01000032.1"/>
</dbReference>
<comment type="caution">
    <text evidence="1">The sequence shown here is derived from an EMBL/GenBank/DDBJ whole genome shotgun (WGS) entry which is preliminary data.</text>
</comment>
<dbReference type="OrthoDB" id="8590981at2"/>
<dbReference type="Proteomes" id="UP000237082">
    <property type="component" value="Unassembled WGS sequence"/>
</dbReference>
<evidence type="ECO:0008006" key="3">
    <source>
        <dbReference type="Google" id="ProtNLM"/>
    </source>
</evidence>
<name>A0A2S5DGT4_9NEIS</name>
<dbReference type="EMBL" id="PQWB01000032">
    <property type="protein sequence ID" value="POZ62254.1"/>
    <property type="molecule type" value="Genomic_DNA"/>
</dbReference>
<dbReference type="AlphaFoldDB" id="A0A2S5DGT4"/>
<protein>
    <recommendedName>
        <fullName evidence="3">DUF4123 domain-containing protein</fullName>
    </recommendedName>
</protein>
<organism evidence="1 2">
    <name type="scientific">Chromobacterium alticapitis</name>
    <dbReference type="NCBI Taxonomy" id="2073169"/>
    <lineage>
        <taxon>Bacteria</taxon>
        <taxon>Pseudomonadati</taxon>
        <taxon>Pseudomonadota</taxon>
        <taxon>Betaproteobacteria</taxon>
        <taxon>Neisseriales</taxon>
        <taxon>Chromobacteriaceae</taxon>
        <taxon>Chromobacterium</taxon>
    </lineage>
</organism>
<accession>A0A2S5DGT4</accession>
<keyword evidence="2" id="KW-1185">Reference proteome</keyword>
<evidence type="ECO:0000313" key="2">
    <source>
        <dbReference type="Proteomes" id="UP000237082"/>
    </source>
</evidence>
<reference evidence="2" key="1">
    <citation type="submission" date="2018-02" db="EMBL/GenBank/DDBJ databases">
        <authorList>
            <person name="O'Hara-Hanley K."/>
            <person name="Soby S."/>
        </authorList>
    </citation>
    <scope>NUCLEOTIDE SEQUENCE [LARGE SCALE GENOMIC DNA]</scope>
    <source>
        <strain evidence="2">MWU14-2602</strain>
    </source>
</reference>
<sequence>MPVSYRMRGLAPHLPWFLRRLEVQGLAAARCDDAASRLPAGWTGLELDGCWLDLAQDGDHPLAARAEYCRHAGIECIELAGNWPAPGAEHGFMLLVGQAPLPDSAAWQVLDALAPQPGCWLHCGPLHSARFCQRVFDALLHAGRSGLDLPETQPRALQWERLLSEQWQLADKLRQLAAAYLAERVGLAPPYPSPLPAAAQHYAAALARGIALTLPQQQDWEGLLKQLSELLRAERPQP</sequence>
<gene>
    <name evidence="1" type="ORF">C2I19_08780</name>
</gene>
<proteinExistence type="predicted"/>